<feature type="domain" description="VWFA" evidence="21">
    <location>
        <begin position="253"/>
        <end position="430"/>
    </location>
</feature>
<dbReference type="PRINTS" id="PR00722">
    <property type="entry name" value="CHYMOTRYPSIN"/>
</dbReference>
<dbReference type="PROSITE" id="PS50234">
    <property type="entry name" value="VWFA"/>
    <property type="match status" value="1"/>
</dbReference>
<dbReference type="PROSITE" id="PS50923">
    <property type="entry name" value="SUSHI"/>
    <property type="match status" value="3"/>
</dbReference>
<dbReference type="Gene3D" id="2.10.70.10">
    <property type="entry name" value="Complement Module, domain 1"/>
    <property type="match status" value="3"/>
</dbReference>
<evidence type="ECO:0000256" key="3">
    <source>
        <dbReference type="ARBA" id="ARBA00004241"/>
    </source>
</evidence>
<protein>
    <recommendedName>
        <fullName evidence="16">C3/C5 convertase</fullName>
    </recommendedName>
</protein>
<feature type="chain" id="PRO_5002894154" description="C3/C5 convertase" evidence="20">
    <location>
        <begin position="18"/>
        <end position="708"/>
    </location>
</feature>
<keyword evidence="7 18" id="KW-0768">Sushi</keyword>
<dbReference type="InterPro" id="IPR009003">
    <property type="entry name" value="Peptidase_S1_PA"/>
</dbReference>
<dbReference type="InterPro" id="IPR001254">
    <property type="entry name" value="Trypsin_dom"/>
</dbReference>
<keyword evidence="8 19" id="KW-0645">Protease</keyword>
<dbReference type="InterPro" id="IPR033116">
    <property type="entry name" value="TRYPSIN_SER"/>
</dbReference>
<keyword evidence="6" id="KW-0399">Innate immunity</keyword>
<name>B9X082_NEMVE</name>
<keyword evidence="15" id="KW-0325">Glycoprotein</keyword>
<feature type="signal peptide" evidence="20">
    <location>
        <begin position="1"/>
        <end position="17"/>
    </location>
</feature>
<dbReference type="PANTHER" id="PTHR46393:SF7">
    <property type="entry name" value="COMPLEMENT C2"/>
    <property type="match status" value="1"/>
</dbReference>
<evidence type="ECO:0000256" key="1">
    <source>
        <dbReference type="ARBA" id="ARBA00001936"/>
    </source>
</evidence>
<dbReference type="SUPFAM" id="SSF50494">
    <property type="entry name" value="Trypsin-like serine proteases"/>
    <property type="match status" value="1"/>
</dbReference>
<dbReference type="GO" id="GO:0005576">
    <property type="term" value="C:extracellular region"/>
    <property type="evidence" value="ECO:0007669"/>
    <property type="project" value="UniProtKB-SubCell"/>
</dbReference>
<evidence type="ECO:0000256" key="2">
    <source>
        <dbReference type="ARBA" id="ARBA00001946"/>
    </source>
</evidence>
<dbReference type="SUPFAM" id="SSF53300">
    <property type="entry name" value="vWA-like"/>
    <property type="match status" value="1"/>
</dbReference>
<dbReference type="PRINTS" id="PR00453">
    <property type="entry name" value="VWFADOMAIN"/>
</dbReference>
<evidence type="ECO:0000256" key="16">
    <source>
        <dbReference type="ARBA" id="ARBA00029636"/>
    </source>
</evidence>
<keyword evidence="14 18" id="KW-1015">Disulfide bond</keyword>
<evidence type="ECO:0000256" key="12">
    <source>
        <dbReference type="ARBA" id="ARBA00022825"/>
    </source>
</evidence>
<keyword evidence="13" id="KW-0391">Immunity</keyword>
<dbReference type="GO" id="GO:0004252">
    <property type="term" value="F:serine-type endopeptidase activity"/>
    <property type="evidence" value="ECO:0007669"/>
    <property type="project" value="InterPro"/>
</dbReference>
<dbReference type="InterPro" id="IPR011360">
    <property type="entry name" value="Compl_C2_B"/>
</dbReference>
<keyword evidence="12 19" id="KW-0720">Serine protease</keyword>
<comment type="subcellular location">
    <subcellularLocation>
        <location evidence="3">Cell surface</location>
    </subcellularLocation>
    <subcellularLocation>
        <location evidence="4">Secreted</location>
    </subcellularLocation>
</comment>
<feature type="domain" description="Sushi" evidence="23">
    <location>
        <begin position="91"/>
        <end position="148"/>
    </location>
</feature>
<accession>B9X082</accession>
<gene>
    <name evidence="24" type="primary">NvBf-1</name>
</gene>
<evidence type="ECO:0000256" key="10">
    <source>
        <dbReference type="ARBA" id="ARBA00022737"/>
    </source>
</evidence>
<dbReference type="Gene3D" id="3.40.50.410">
    <property type="entry name" value="von Willebrand factor, type A domain"/>
    <property type="match status" value="1"/>
</dbReference>
<feature type="domain" description="Sushi" evidence="23">
    <location>
        <begin position="32"/>
        <end position="87"/>
    </location>
</feature>
<dbReference type="CDD" id="cd01450">
    <property type="entry name" value="vWFA_subfamily_ECM"/>
    <property type="match status" value="1"/>
</dbReference>
<evidence type="ECO:0000259" key="21">
    <source>
        <dbReference type="PROSITE" id="PS50234"/>
    </source>
</evidence>
<evidence type="ECO:0000256" key="18">
    <source>
        <dbReference type="PROSITE-ProRule" id="PRU00302"/>
    </source>
</evidence>
<keyword evidence="10" id="KW-0677">Repeat</keyword>
<dbReference type="InterPro" id="IPR018114">
    <property type="entry name" value="TRYPSIN_HIS"/>
</dbReference>
<dbReference type="InterPro" id="IPR002035">
    <property type="entry name" value="VWF_A"/>
</dbReference>
<evidence type="ECO:0000256" key="20">
    <source>
        <dbReference type="SAM" id="SignalP"/>
    </source>
</evidence>
<dbReference type="PANTHER" id="PTHR46393">
    <property type="entry name" value="SUSHI DOMAIN-CONTAINING PROTEIN"/>
    <property type="match status" value="1"/>
</dbReference>
<evidence type="ECO:0000259" key="23">
    <source>
        <dbReference type="PROSITE" id="PS50923"/>
    </source>
</evidence>
<evidence type="ECO:0000256" key="6">
    <source>
        <dbReference type="ARBA" id="ARBA00022588"/>
    </source>
</evidence>
<comment type="caution">
    <text evidence="18">Lacks conserved residue(s) required for the propagation of feature annotation.</text>
</comment>
<feature type="domain" description="Peptidase S1" evidence="22">
    <location>
        <begin position="458"/>
        <end position="702"/>
    </location>
</feature>
<feature type="disulfide bond" evidence="18">
    <location>
        <begin position="58"/>
        <end position="85"/>
    </location>
</feature>
<evidence type="ECO:0000256" key="17">
    <source>
        <dbReference type="PIRSR" id="PIRSR001154-1"/>
    </source>
</evidence>
<dbReference type="EMBL" id="AB450041">
    <property type="protein sequence ID" value="BAH22726.1"/>
    <property type="molecule type" value="mRNA"/>
</dbReference>
<reference evidence="24" key="1">
    <citation type="journal article" date="2009" name="Immunobiology">
        <title>Multi-component complement system of Cnidaria: C3, Bf, and MASP genes expressed in the endodermal tissues of a sea anemone, Nematostella vectensis.</title>
        <authorList>
            <person name="Kimura A."/>
            <person name="Sakaguchi E."/>
            <person name="Nonaka M."/>
        </authorList>
    </citation>
    <scope>NUCLEOTIDE SEQUENCE</scope>
</reference>
<evidence type="ECO:0000256" key="19">
    <source>
        <dbReference type="RuleBase" id="RU363034"/>
    </source>
</evidence>
<dbReference type="SMART" id="SM00020">
    <property type="entry name" value="Tryp_SPc"/>
    <property type="match status" value="1"/>
</dbReference>
<feature type="active site" description="Charge relay system" evidence="17">
    <location>
        <position position="498"/>
    </location>
</feature>
<dbReference type="CDD" id="cd00033">
    <property type="entry name" value="CCP"/>
    <property type="match status" value="3"/>
</dbReference>
<dbReference type="InterPro" id="IPR001314">
    <property type="entry name" value="Peptidase_S1A"/>
</dbReference>
<dbReference type="InterPro" id="IPR043504">
    <property type="entry name" value="Peptidase_S1_PA_chymotrypsin"/>
</dbReference>
<evidence type="ECO:0000256" key="4">
    <source>
        <dbReference type="ARBA" id="ARBA00004613"/>
    </source>
</evidence>
<dbReference type="AlphaFoldDB" id="B9X082"/>
<evidence type="ECO:0000256" key="9">
    <source>
        <dbReference type="ARBA" id="ARBA00022729"/>
    </source>
</evidence>
<comment type="cofactor">
    <cofactor evidence="1">
        <name>Mn(2+)</name>
        <dbReference type="ChEBI" id="CHEBI:29035"/>
    </cofactor>
</comment>
<evidence type="ECO:0000256" key="8">
    <source>
        <dbReference type="ARBA" id="ARBA00022670"/>
    </source>
</evidence>
<dbReference type="SMART" id="SM00032">
    <property type="entry name" value="CCP"/>
    <property type="match status" value="3"/>
</dbReference>
<proteinExistence type="evidence at transcript level"/>
<dbReference type="InterPro" id="IPR000436">
    <property type="entry name" value="Sushi_SCR_CCP_dom"/>
</dbReference>
<dbReference type="Pfam" id="PF00089">
    <property type="entry name" value="Trypsin"/>
    <property type="match status" value="1"/>
</dbReference>
<evidence type="ECO:0000256" key="14">
    <source>
        <dbReference type="ARBA" id="ARBA00023157"/>
    </source>
</evidence>
<dbReference type="PROSITE" id="PS00134">
    <property type="entry name" value="TRYPSIN_HIS"/>
    <property type="match status" value="1"/>
</dbReference>
<dbReference type="GO" id="GO:0006956">
    <property type="term" value="P:complement activation"/>
    <property type="evidence" value="ECO:0007669"/>
    <property type="project" value="InterPro"/>
</dbReference>
<feature type="active site" description="Charge relay system" evidence="17">
    <location>
        <position position="549"/>
    </location>
</feature>
<feature type="disulfide bond" evidence="18">
    <location>
        <begin position="181"/>
        <end position="208"/>
    </location>
</feature>
<evidence type="ECO:0000313" key="24">
    <source>
        <dbReference type="EMBL" id="BAH22726.1"/>
    </source>
</evidence>
<dbReference type="SMART" id="SM00327">
    <property type="entry name" value="VWA"/>
    <property type="match status" value="1"/>
</dbReference>
<dbReference type="FunFam" id="2.40.10.10:FF:000003">
    <property type="entry name" value="Transmembrane serine protease 3"/>
    <property type="match status" value="1"/>
</dbReference>
<dbReference type="SUPFAM" id="SSF57535">
    <property type="entry name" value="Complement control module/SCR domain"/>
    <property type="match status" value="3"/>
</dbReference>
<comment type="cofactor">
    <cofactor evidence="2">
        <name>Mg(2+)</name>
        <dbReference type="ChEBI" id="CHEBI:18420"/>
    </cofactor>
</comment>
<dbReference type="CDD" id="cd00190">
    <property type="entry name" value="Tryp_SPc"/>
    <property type="match status" value="1"/>
</dbReference>
<dbReference type="HOGENOM" id="CLU_006842_0_4_1"/>
<keyword evidence="5" id="KW-0964">Secreted</keyword>
<dbReference type="GO" id="GO:0045087">
    <property type="term" value="P:innate immune response"/>
    <property type="evidence" value="ECO:0007669"/>
    <property type="project" value="UniProtKB-KW"/>
</dbReference>
<dbReference type="InterPro" id="IPR036465">
    <property type="entry name" value="vWFA_dom_sf"/>
</dbReference>
<evidence type="ECO:0000259" key="22">
    <source>
        <dbReference type="PROSITE" id="PS50240"/>
    </source>
</evidence>
<evidence type="ECO:0000256" key="13">
    <source>
        <dbReference type="ARBA" id="ARBA00022859"/>
    </source>
</evidence>
<sequence length="708" mass="77090">MVLCSALALILTALVSAKPPMTDKSITSPTALRCPVPQSFPHGKVKVLYGGRALYYSCPQGKLIGTSHRFCDVQTGQWSGRQPICKVPSVIKCLQPTIPNGHVSFRRGRRNRFVAKYTCKRGYKLIGEERRTCKNGRWRPPAVPSCKKERCSKECKRLTTPAHALMGGSSRNVGSLVRFVCVSGYVLIGQEFLKCGCNGQWDSRVPKCVKKDPLADLRRAADGLRMHFINKLELLTTDSRVRSGLSSGAAGLDLVFVFDSSASVGEDNFRKGIQFARTIIDEFGISATPSGTRVAVIVFSDAAQVIFNLKSNRIVDKEEAVRRLENLQFQGGGTATKLALQAVIDTVNPELRNNSKKALFLITDGKSNKGGSPDRPAKVLRAGFNFEIFAIGVSDSVDKDELKSIASEPFRTHVYQIKDYATLVKLKELITTKGTDYDECGVAGDTQLRDSSDKRFRIVGGREAKAGAWPWLAAIYVKGSFRCGGALIARNWVVTAAHCFYYDGKIVPSDILVRLGEHDRTLEEGSEQNVRASNLVLHPLANKNGLDFDVALIQLKGGVKLTAYVRTVCLPQPTDAILVRPGSVGIVAGWGSTQKGDASVRSGPPYPVLKQVQLPFVSHRVCQVNHTNAITKRMRCAGDVMGERDACKGDSGSPIVVKRTDGSWSAVGLSSWGEGCAQKGKFGVYADLLSAEYDLWITRTAGLVRPGS</sequence>
<keyword evidence="11 19" id="KW-0378">Hydrolase</keyword>
<dbReference type="PROSITE" id="PS00135">
    <property type="entry name" value="TRYPSIN_SER"/>
    <property type="match status" value="1"/>
</dbReference>
<dbReference type="GO" id="GO:0009986">
    <property type="term" value="C:cell surface"/>
    <property type="evidence" value="ECO:0007669"/>
    <property type="project" value="UniProtKB-SubCell"/>
</dbReference>
<keyword evidence="9 20" id="KW-0732">Signal</keyword>
<dbReference type="Gene3D" id="2.40.10.10">
    <property type="entry name" value="Trypsin-like serine proteases"/>
    <property type="match status" value="1"/>
</dbReference>
<feature type="active site" description="Charge relay system" evidence="17">
    <location>
        <position position="651"/>
    </location>
</feature>
<dbReference type="InterPro" id="IPR035976">
    <property type="entry name" value="Sushi/SCR/CCP_sf"/>
</dbReference>
<feature type="disulfide bond" evidence="18">
    <location>
        <begin position="119"/>
        <end position="146"/>
    </location>
</feature>
<dbReference type="Pfam" id="PF00092">
    <property type="entry name" value="VWA"/>
    <property type="match status" value="1"/>
</dbReference>
<evidence type="ECO:0000256" key="11">
    <source>
        <dbReference type="ARBA" id="ARBA00022801"/>
    </source>
</evidence>
<evidence type="ECO:0000256" key="15">
    <source>
        <dbReference type="ARBA" id="ARBA00023180"/>
    </source>
</evidence>
<evidence type="ECO:0000256" key="7">
    <source>
        <dbReference type="ARBA" id="ARBA00022659"/>
    </source>
</evidence>
<evidence type="ECO:0000256" key="5">
    <source>
        <dbReference type="ARBA" id="ARBA00022525"/>
    </source>
</evidence>
<dbReference type="GO" id="GO:0006508">
    <property type="term" value="P:proteolysis"/>
    <property type="evidence" value="ECO:0007669"/>
    <property type="project" value="UniProtKB-KW"/>
</dbReference>
<organism evidence="24">
    <name type="scientific">Nematostella vectensis</name>
    <name type="common">Starlet sea anemone</name>
    <dbReference type="NCBI Taxonomy" id="45351"/>
    <lineage>
        <taxon>Eukaryota</taxon>
        <taxon>Metazoa</taxon>
        <taxon>Cnidaria</taxon>
        <taxon>Anthozoa</taxon>
        <taxon>Hexacorallia</taxon>
        <taxon>Actiniaria</taxon>
        <taxon>Edwardsiidae</taxon>
        <taxon>Nematostella</taxon>
    </lineage>
</organism>
<feature type="domain" description="Sushi" evidence="23">
    <location>
        <begin position="153"/>
        <end position="210"/>
    </location>
</feature>
<dbReference type="PROSITE" id="PS50240">
    <property type="entry name" value="TRYPSIN_DOM"/>
    <property type="match status" value="1"/>
</dbReference>
<dbReference type="Pfam" id="PF00084">
    <property type="entry name" value="Sushi"/>
    <property type="match status" value="2"/>
</dbReference>
<dbReference type="PIRSF" id="PIRSF001154">
    <property type="entry name" value="Compl_C2_B"/>
    <property type="match status" value="1"/>
</dbReference>